<reference evidence="2" key="1">
    <citation type="journal article" date="2023" name="Nat. Plants">
        <title>Single-cell RNA sequencing provides a high-resolution roadmap for understanding the multicellular compartmentation of specialized metabolism.</title>
        <authorList>
            <person name="Sun S."/>
            <person name="Shen X."/>
            <person name="Li Y."/>
            <person name="Li Y."/>
            <person name="Wang S."/>
            <person name="Li R."/>
            <person name="Zhang H."/>
            <person name="Shen G."/>
            <person name="Guo B."/>
            <person name="Wei J."/>
            <person name="Xu J."/>
            <person name="St-Pierre B."/>
            <person name="Chen S."/>
            <person name="Sun C."/>
        </authorList>
    </citation>
    <scope>NUCLEOTIDE SEQUENCE [LARGE SCALE GENOMIC DNA]</scope>
</reference>
<keyword evidence="2" id="KW-1185">Reference proteome</keyword>
<sequence>MQQFQKFSLNGSEKLSIKVAELDFRARLEEYGLCCVGRFIWAKTMNVNAYRSVICQDADYDFESLLMACPFNFHIAHLYRLTNSSKFQIKQDKEDKKIFQFRADVVTKPPIRRVFVLETPSNVEVVGLVQKLFVEVSNASSKAVKEVTPTKKQNTGRGLLCPKAYASSKSSRTRCYVLHDICLLLCLTKWYPNVTILPLSWYSVGRPAFCLSFYLCSEGFLVLLHSAEEGGTVRGFFLEEGLLFHISSLLIIHYLLTQISHKQHN</sequence>
<accession>A0ACB9ZWR5</accession>
<comment type="caution">
    <text evidence="1">The sequence shown here is derived from an EMBL/GenBank/DDBJ whole genome shotgun (WGS) entry which is preliminary data.</text>
</comment>
<dbReference type="Proteomes" id="UP001060085">
    <property type="component" value="Linkage Group LG07"/>
</dbReference>
<organism evidence="1 2">
    <name type="scientific">Catharanthus roseus</name>
    <name type="common">Madagascar periwinkle</name>
    <name type="synonym">Vinca rosea</name>
    <dbReference type="NCBI Taxonomy" id="4058"/>
    <lineage>
        <taxon>Eukaryota</taxon>
        <taxon>Viridiplantae</taxon>
        <taxon>Streptophyta</taxon>
        <taxon>Embryophyta</taxon>
        <taxon>Tracheophyta</taxon>
        <taxon>Spermatophyta</taxon>
        <taxon>Magnoliopsida</taxon>
        <taxon>eudicotyledons</taxon>
        <taxon>Gunneridae</taxon>
        <taxon>Pentapetalae</taxon>
        <taxon>asterids</taxon>
        <taxon>lamiids</taxon>
        <taxon>Gentianales</taxon>
        <taxon>Apocynaceae</taxon>
        <taxon>Rauvolfioideae</taxon>
        <taxon>Vinceae</taxon>
        <taxon>Catharanthinae</taxon>
        <taxon>Catharanthus</taxon>
    </lineage>
</organism>
<evidence type="ECO:0000313" key="2">
    <source>
        <dbReference type="Proteomes" id="UP001060085"/>
    </source>
</evidence>
<gene>
    <name evidence="1" type="ORF">M9H77_29897</name>
</gene>
<proteinExistence type="predicted"/>
<protein>
    <submittedName>
        <fullName evidence="1">Uncharacterized protein</fullName>
    </submittedName>
</protein>
<name>A0ACB9ZWR5_CATRO</name>
<dbReference type="EMBL" id="CM044707">
    <property type="protein sequence ID" value="KAI5652710.1"/>
    <property type="molecule type" value="Genomic_DNA"/>
</dbReference>
<evidence type="ECO:0000313" key="1">
    <source>
        <dbReference type="EMBL" id="KAI5652710.1"/>
    </source>
</evidence>